<sequence length="308" mass="34881">MQTILTTNHLNKQIGAETIVSDFNMHIAKGEIYGFLGPNGAGKTTVMKMITNQWKPTSGDIILFGEKLLPDSYSFLKRMGSMIEFPVFYEELTAEENLKLHCEYMGYYSPDSVEKALSLLSLSENRGKRVKEFSLGMKQRLGIARAVLTKPEFLVLDEPTNGLDPAGMKQFRDLFRMLCKEYGMTILISSHLLSEIESLAHTIGIIHKGRLVKEISMKEITEKGLEYLEIKTSEITKASFVFTERLNISNFKIFNNNLIRVYTKQAASREIMKALTENQVEIQGFHSQTESLEEYFLKVTGGDSECGN</sequence>
<dbReference type="PROSITE" id="PS50893">
    <property type="entry name" value="ABC_TRANSPORTER_2"/>
    <property type="match status" value="1"/>
</dbReference>
<organism evidence="6 7">
    <name type="scientific">Clostridium boliviensis</name>
    <dbReference type="NCBI Taxonomy" id="318465"/>
    <lineage>
        <taxon>Bacteria</taxon>
        <taxon>Bacillati</taxon>
        <taxon>Bacillota</taxon>
        <taxon>Clostridia</taxon>
        <taxon>Eubacteriales</taxon>
        <taxon>Clostridiaceae</taxon>
        <taxon>Clostridium</taxon>
    </lineage>
</organism>
<dbReference type="Proteomes" id="UP001276854">
    <property type="component" value="Unassembled WGS sequence"/>
</dbReference>
<gene>
    <name evidence="6" type="ORF">RZO55_24975</name>
</gene>
<dbReference type="Gene3D" id="3.40.50.300">
    <property type="entry name" value="P-loop containing nucleotide triphosphate hydrolases"/>
    <property type="match status" value="1"/>
</dbReference>
<reference evidence="6 7" key="1">
    <citation type="submission" date="2023-10" db="EMBL/GenBank/DDBJ databases">
        <title>A novel Glycoside Hydrolase 43-Like Enzyme from Clostrdium boliviensis is an Endo-xylanase, and a Candidate for Xylooligosaccharides Production from Different Xylan Substrates.</title>
        <authorList>
            <person name="Alvarez M.T."/>
            <person name="Rocabado-Villegas L.R."/>
            <person name="Salas-Veizaga D.M."/>
            <person name="Linares-Pasten J.A."/>
            <person name="Gudmundsdottir E.E."/>
            <person name="Hreggvidsson G.O."/>
            <person name="Adlercreutz P."/>
            <person name="Nordberg Karlsson E."/>
        </authorList>
    </citation>
    <scope>NUCLEOTIDE SEQUENCE [LARGE SCALE GENOMIC DNA]</scope>
    <source>
        <strain evidence="6 7">E-1</strain>
    </source>
</reference>
<dbReference type="SMART" id="SM00382">
    <property type="entry name" value="AAA"/>
    <property type="match status" value="1"/>
</dbReference>
<protein>
    <submittedName>
        <fullName evidence="6">ABC transporter ATP-binding protein</fullName>
    </submittedName>
</protein>
<keyword evidence="7" id="KW-1185">Reference proteome</keyword>
<dbReference type="EMBL" id="JAWONS010000329">
    <property type="protein sequence ID" value="MDW2800829.1"/>
    <property type="molecule type" value="Genomic_DNA"/>
</dbReference>
<dbReference type="InterPro" id="IPR003439">
    <property type="entry name" value="ABC_transporter-like_ATP-bd"/>
</dbReference>
<dbReference type="InterPro" id="IPR027417">
    <property type="entry name" value="P-loop_NTPase"/>
</dbReference>
<evidence type="ECO:0000313" key="6">
    <source>
        <dbReference type="EMBL" id="MDW2800829.1"/>
    </source>
</evidence>
<comment type="similarity">
    <text evidence="1">Belongs to the ABC transporter superfamily.</text>
</comment>
<dbReference type="GO" id="GO:0005524">
    <property type="term" value="F:ATP binding"/>
    <property type="evidence" value="ECO:0007669"/>
    <property type="project" value="UniProtKB-KW"/>
</dbReference>
<dbReference type="PANTHER" id="PTHR43335:SF8">
    <property type="entry name" value="ABC TRANSPORTER, ATP-BINDING PROTEIN"/>
    <property type="match status" value="1"/>
</dbReference>
<evidence type="ECO:0000256" key="2">
    <source>
        <dbReference type="ARBA" id="ARBA00022448"/>
    </source>
</evidence>
<proteinExistence type="inferred from homology"/>
<dbReference type="RefSeq" id="WP_318066991.1">
    <property type="nucleotide sequence ID" value="NZ_JAWONS010000329.1"/>
</dbReference>
<evidence type="ECO:0000256" key="3">
    <source>
        <dbReference type="ARBA" id="ARBA00022741"/>
    </source>
</evidence>
<keyword evidence="4 6" id="KW-0067">ATP-binding</keyword>
<comment type="caution">
    <text evidence="6">The sequence shown here is derived from an EMBL/GenBank/DDBJ whole genome shotgun (WGS) entry which is preliminary data.</text>
</comment>
<keyword evidence="2" id="KW-0813">Transport</keyword>
<dbReference type="PROSITE" id="PS00211">
    <property type="entry name" value="ABC_TRANSPORTER_1"/>
    <property type="match status" value="1"/>
</dbReference>
<dbReference type="SUPFAM" id="SSF52540">
    <property type="entry name" value="P-loop containing nucleoside triphosphate hydrolases"/>
    <property type="match status" value="1"/>
</dbReference>
<dbReference type="InterPro" id="IPR017871">
    <property type="entry name" value="ABC_transporter-like_CS"/>
</dbReference>
<keyword evidence="3" id="KW-0547">Nucleotide-binding</keyword>
<evidence type="ECO:0000256" key="1">
    <source>
        <dbReference type="ARBA" id="ARBA00005417"/>
    </source>
</evidence>
<dbReference type="PANTHER" id="PTHR43335">
    <property type="entry name" value="ABC TRANSPORTER, ATP-BINDING PROTEIN"/>
    <property type="match status" value="1"/>
</dbReference>
<feature type="domain" description="ABC transporter" evidence="5">
    <location>
        <begin position="5"/>
        <end position="233"/>
    </location>
</feature>
<evidence type="ECO:0000256" key="4">
    <source>
        <dbReference type="ARBA" id="ARBA00022840"/>
    </source>
</evidence>
<dbReference type="Pfam" id="PF00005">
    <property type="entry name" value="ABC_tran"/>
    <property type="match status" value="1"/>
</dbReference>
<accession>A0ABU4GT55</accession>
<evidence type="ECO:0000313" key="7">
    <source>
        <dbReference type="Proteomes" id="UP001276854"/>
    </source>
</evidence>
<name>A0ABU4GT55_9CLOT</name>
<dbReference type="InterPro" id="IPR003593">
    <property type="entry name" value="AAA+_ATPase"/>
</dbReference>
<evidence type="ECO:0000259" key="5">
    <source>
        <dbReference type="PROSITE" id="PS50893"/>
    </source>
</evidence>